<keyword evidence="3" id="KW-1185">Reference proteome</keyword>
<accession>A0A2T1A481</accession>
<gene>
    <name evidence="2" type="ORF">CLV47_103185</name>
</gene>
<comment type="caution">
    <text evidence="2">The sequence shown here is derived from an EMBL/GenBank/DDBJ whole genome shotgun (WGS) entry which is preliminary data.</text>
</comment>
<feature type="domain" description="SGNH hydrolase-type esterase" evidence="1">
    <location>
        <begin position="8"/>
        <end position="184"/>
    </location>
</feature>
<dbReference type="InterPro" id="IPR013830">
    <property type="entry name" value="SGNH_hydro"/>
</dbReference>
<organism evidence="2 3">
    <name type="scientific">Antricoccus suffuscus</name>
    <dbReference type="NCBI Taxonomy" id="1629062"/>
    <lineage>
        <taxon>Bacteria</taxon>
        <taxon>Bacillati</taxon>
        <taxon>Actinomycetota</taxon>
        <taxon>Actinomycetes</taxon>
        <taxon>Geodermatophilales</taxon>
        <taxon>Antricoccaceae</taxon>
        <taxon>Antricoccus</taxon>
    </lineage>
</organism>
<dbReference type="RefSeq" id="WP_106348094.1">
    <property type="nucleotide sequence ID" value="NZ_PVUE01000003.1"/>
</dbReference>
<dbReference type="Proteomes" id="UP000237752">
    <property type="component" value="Unassembled WGS sequence"/>
</dbReference>
<dbReference type="PANTHER" id="PTHR43784:SF2">
    <property type="entry name" value="GDSL-LIKE LIPASE_ACYLHYDROLASE, PUTATIVE (AFU_ORTHOLOGUE AFUA_2G00820)-RELATED"/>
    <property type="match status" value="1"/>
</dbReference>
<dbReference type="SUPFAM" id="SSF52266">
    <property type="entry name" value="SGNH hydrolase"/>
    <property type="match status" value="1"/>
</dbReference>
<evidence type="ECO:0000259" key="1">
    <source>
        <dbReference type="Pfam" id="PF13472"/>
    </source>
</evidence>
<dbReference type="AlphaFoldDB" id="A0A2T1A481"/>
<reference evidence="2 3" key="1">
    <citation type="submission" date="2018-03" db="EMBL/GenBank/DDBJ databases">
        <title>Genomic Encyclopedia of Archaeal and Bacterial Type Strains, Phase II (KMG-II): from individual species to whole genera.</title>
        <authorList>
            <person name="Goeker M."/>
        </authorList>
    </citation>
    <scope>NUCLEOTIDE SEQUENCE [LARGE SCALE GENOMIC DNA]</scope>
    <source>
        <strain evidence="2 3">DSM 100065</strain>
    </source>
</reference>
<dbReference type="InterPro" id="IPR053140">
    <property type="entry name" value="GDSL_Rv0518-like"/>
</dbReference>
<dbReference type="CDD" id="cd01832">
    <property type="entry name" value="SGNH_hydrolase_like_1"/>
    <property type="match status" value="1"/>
</dbReference>
<dbReference type="Pfam" id="PF13472">
    <property type="entry name" value="Lipase_GDSL_2"/>
    <property type="match status" value="1"/>
</dbReference>
<name>A0A2T1A481_9ACTN</name>
<sequence>MTPVNVVALGDSVSEGVGDPGKGRLLGWIHHLTTDPEIATGLNLPTNFALTGAKICDVRRDQLPQARAMDADLYICVIGVNDVMSSSFRRSRFEADYDYVIDALMNVARRGVLTMTLHDVVGGIPLPASKLACHRDRAEQANRVIERVSAKYGAWLLEARDALPMRGSGMLSIDRLHPNRRGHRYLASMAAAELHAHGVVPQPPKLTVPPAQPLRARSLGAARHGLWLGRHLTAPVVDHVWFRAARRTDGGSLTPLS</sequence>
<proteinExistence type="predicted"/>
<dbReference type="Gene3D" id="3.40.50.1110">
    <property type="entry name" value="SGNH hydrolase"/>
    <property type="match status" value="1"/>
</dbReference>
<dbReference type="PANTHER" id="PTHR43784">
    <property type="entry name" value="GDSL-LIKE LIPASE/ACYLHYDROLASE, PUTATIVE (AFU_ORTHOLOGUE AFUA_2G00820)-RELATED"/>
    <property type="match status" value="1"/>
</dbReference>
<dbReference type="InterPro" id="IPR036514">
    <property type="entry name" value="SGNH_hydro_sf"/>
</dbReference>
<protein>
    <submittedName>
        <fullName evidence="2">Lysophospholipase L1-like esterase</fullName>
    </submittedName>
</protein>
<dbReference type="EMBL" id="PVUE01000003">
    <property type="protein sequence ID" value="PRZ43128.1"/>
    <property type="molecule type" value="Genomic_DNA"/>
</dbReference>
<evidence type="ECO:0000313" key="3">
    <source>
        <dbReference type="Proteomes" id="UP000237752"/>
    </source>
</evidence>
<dbReference type="OrthoDB" id="3465773at2"/>
<evidence type="ECO:0000313" key="2">
    <source>
        <dbReference type="EMBL" id="PRZ43128.1"/>
    </source>
</evidence>